<dbReference type="EMBL" id="JAVREU010000005">
    <property type="protein sequence ID" value="MDT0388918.1"/>
    <property type="molecule type" value="Genomic_DNA"/>
</dbReference>
<name>A0ABU2P9U0_9ACTN</name>
<proteinExistence type="predicted"/>
<keyword evidence="1" id="KW-0812">Transmembrane</keyword>
<keyword evidence="1" id="KW-1133">Transmembrane helix</keyword>
<feature type="transmembrane region" description="Helical" evidence="1">
    <location>
        <begin position="216"/>
        <end position="238"/>
    </location>
</feature>
<dbReference type="RefSeq" id="WP_311682152.1">
    <property type="nucleotide sequence ID" value="NZ_JAVREU010000005.1"/>
</dbReference>
<sequence length="245" mass="24911">MDHTLVRTPVLRSEWLKIRTLRSLPGALLALFAATTAFSAIAGVSETSGPGFDPLFTALSGVVPGQIAAVSFGAMAVSAEFHPGALRLSLAAVPRRGRWFAAKAAVIAAAVFPVGLVTAAAALLAARAGLGTAAGGLDAAEQVRAVVGCAVYLTLMALFAAGVAALLRSGVATLSLLIPFLLVVSFVIGDATGTLADLLPDKAGQLVLHERPDGTLGPWSGLAVTALWTGAALLLGGWRLRRRDA</sequence>
<feature type="transmembrane region" description="Helical" evidence="1">
    <location>
        <begin position="100"/>
        <end position="125"/>
    </location>
</feature>
<comment type="caution">
    <text evidence="2">The sequence shown here is derived from an EMBL/GenBank/DDBJ whole genome shotgun (WGS) entry which is preliminary data.</text>
</comment>
<reference evidence="3" key="1">
    <citation type="submission" date="2023-07" db="EMBL/GenBank/DDBJ databases">
        <title>30 novel species of actinomycetes from the DSMZ collection.</title>
        <authorList>
            <person name="Nouioui I."/>
        </authorList>
    </citation>
    <scope>NUCLEOTIDE SEQUENCE [LARGE SCALE GENOMIC DNA]</scope>
    <source>
        <strain evidence="3">DSM 41921</strain>
    </source>
</reference>
<accession>A0ABU2P9U0</accession>
<dbReference type="Proteomes" id="UP001183586">
    <property type="component" value="Unassembled WGS sequence"/>
</dbReference>
<evidence type="ECO:0000256" key="1">
    <source>
        <dbReference type="SAM" id="Phobius"/>
    </source>
</evidence>
<feature type="transmembrane region" description="Helical" evidence="1">
    <location>
        <begin position="55"/>
        <end position="79"/>
    </location>
</feature>
<organism evidence="2 3">
    <name type="scientific">Streptomyces dubilierae</name>
    <dbReference type="NCBI Taxonomy" id="3075533"/>
    <lineage>
        <taxon>Bacteria</taxon>
        <taxon>Bacillati</taxon>
        <taxon>Actinomycetota</taxon>
        <taxon>Actinomycetes</taxon>
        <taxon>Kitasatosporales</taxon>
        <taxon>Streptomycetaceae</taxon>
        <taxon>Streptomyces</taxon>
    </lineage>
</organism>
<gene>
    <name evidence="2" type="ORF">RM641_15920</name>
</gene>
<feature type="transmembrane region" description="Helical" evidence="1">
    <location>
        <begin position="145"/>
        <end position="167"/>
    </location>
</feature>
<keyword evidence="3" id="KW-1185">Reference proteome</keyword>
<protein>
    <submittedName>
        <fullName evidence="2">ABC transporter permease</fullName>
    </submittedName>
</protein>
<evidence type="ECO:0000313" key="2">
    <source>
        <dbReference type="EMBL" id="MDT0388918.1"/>
    </source>
</evidence>
<feature type="transmembrane region" description="Helical" evidence="1">
    <location>
        <begin position="174"/>
        <end position="196"/>
    </location>
</feature>
<feature type="transmembrane region" description="Helical" evidence="1">
    <location>
        <begin position="21"/>
        <end position="43"/>
    </location>
</feature>
<keyword evidence="1" id="KW-0472">Membrane</keyword>
<evidence type="ECO:0000313" key="3">
    <source>
        <dbReference type="Proteomes" id="UP001183586"/>
    </source>
</evidence>